<dbReference type="OrthoDB" id="1724687at2759"/>
<evidence type="ECO:0000256" key="1">
    <source>
        <dbReference type="ARBA" id="ARBA00022737"/>
    </source>
</evidence>
<dbReference type="GO" id="GO:0005634">
    <property type="term" value="C:nucleus"/>
    <property type="evidence" value="ECO:0007669"/>
    <property type="project" value="TreeGrafter"/>
</dbReference>
<evidence type="ECO:0000313" key="7">
    <source>
        <dbReference type="EMBL" id="KAF9782922.1"/>
    </source>
</evidence>
<dbReference type="Proteomes" id="UP000736335">
    <property type="component" value="Unassembled WGS sequence"/>
</dbReference>
<dbReference type="Gene3D" id="1.25.40.10">
    <property type="entry name" value="Tetratricopeptide repeat domain"/>
    <property type="match status" value="1"/>
</dbReference>
<dbReference type="CDD" id="cd21377">
    <property type="entry name" value="CTWD_Cns1-like"/>
    <property type="match status" value="1"/>
</dbReference>
<comment type="similarity">
    <text evidence="3">Belongs to the TTC4 family.</text>
</comment>
<dbReference type="PROSITE" id="PS50005">
    <property type="entry name" value="TPR"/>
    <property type="match status" value="1"/>
</dbReference>
<evidence type="ECO:0000259" key="6">
    <source>
        <dbReference type="Pfam" id="PF18972"/>
    </source>
</evidence>
<dbReference type="GO" id="GO:0006457">
    <property type="term" value="P:protein folding"/>
    <property type="evidence" value="ECO:0007669"/>
    <property type="project" value="TreeGrafter"/>
</dbReference>
<sequence length="355" mass="40032">MAATFPQPLQNEKTVEEKIAELESLPLFMKSLPEDPSDDPLISALQSLAHEGTPDEVSLNFKEQGNSYFKGKRWREAASFYTQGIDAKPSDKVLLEALHINRAACNLELKNYGKVLRDCSVAITINPKSSKAYYRSALALVALERYEEAVDSCSRCLNFDPANQPVASLKAEAEKLHDTKVRKEREKQERIRVAEEKRRRLQAAFKERNITVVPNPKGTPEVDYKPRFDEEDPNQSTLIFPVHFLYPQHATSDTVPDFHEDASFGEYLTTMFPPSAEPPNWDKAGEYVNGRLSVYAATSKKRLLKIGKKMSLRDVIREAGKDGDGLELQGGCLAFIVVPRGDVEANWIAEFKRKK</sequence>
<evidence type="ECO:0000256" key="3">
    <source>
        <dbReference type="ARBA" id="ARBA00023602"/>
    </source>
</evidence>
<dbReference type="SUPFAM" id="SSF48452">
    <property type="entry name" value="TPR-like"/>
    <property type="match status" value="1"/>
</dbReference>
<evidence type="ECO:0000256" key="4">
    <source>
        <dbReference type="PROSITE-ProRule" id="PRU00339"/>
    </source>
</evidence>
<dbReference type="GO" id="GO:0051879">
    <property type="term" value="F:Hsp90 protein binding"/>
    <property type="evidence" value="ECO:0007669"/>
    <property type="project" value="InterPro"/>
</dbReference>
<organism evidence="7 8">
    <name type="scientific">Thelephora terrestris</name>
    <dbReference type="NCBI Taxonomy" id="56493"/>
    <lineage>
        <taxon>Eukaryota</taxon>
        <taxon>Fungi</taxon>
        <taxon>Dikarya</taxon>
        <taxon>Basidiomycota</taxon>
        <taxon>Agaricomycotina</taxon>
        <taxon>Agaricomycetes</taxon>
        <taxon>Thelephorales</taxon>
        <taxon>Thelephoraceae</taxon>
        <taxon>Thelephora</taxon>
    </lineage>
</organism>
<keyword evidence="8" id="KW-1185">Reference proteome</keyword>
<dbReference type="GO" id="GO:0005829">
    <property type="term" value="C:cytosol"/>
    <property type="evidence" value="ECO:0007669"/>
    <property type="project" value="TreeGrafter"/>
</dbReference>
<dbReference type="PANTHER" id="PTHR46035">
    <property type="entry name" value="TETRATRICOPEPTIDE REPEAT PROTEIN 4"/>
    <property type="match status" value="1"/>
</dbReference>
<name>A0A9P6HCM5_9AGAM</name>
<gene>
    <name evidence="7" type="ORF">BJ322DRAFT_1073332</name>
</gene>
<feature type="coiled-coil region" evidence="5">
    <location>
        <begin position="166"/>
        <end position="204"/>
    </location>
</feature>
<dbReference type="SMART" id="SM00028">
    <property type="entry name" value="TPR"/>
    <property type="match status" value="3"/>
</dbReference>
<dbReference type="PANTHER" id="PTHR46035:SF1">
    <property type="entry name" value="TETRATRICOPEPTIDE REPEAT PROTEIN 4"/>
    <property type="match status" value="1"/>
</dbReference>
<evidence type="ECO:0000256" key="2">
    <source>
        <dbReference type="ARBA" id="ARBA00022803"/>
    </source>
</evidence>
<reference evidence="7" key="1">
    <citation type="journal article" date="2020" name="Nat. Commun.">
        <title>Large-scale genome sequencing of mycorrhizal fungi provides insights into the early evolution of symbiotic traits.</title>
        <authorList>
            <person name="Miyauchi S."/>
            <person name="Kiss E."/>
            <person name="Kuo A."/>
            <person name="Drula E."/>
            <person name="Kohler A."/>
            <person name="Sanchez-Garcia M."/>
            <person name="Morin E."/>
            <person name="Andreopoulos B."/>
            <person name="Barry K.W."/>
            <person name="Bonito G."/>
            <person name="Buee M."/>
            <person name="Carver A."/>
            <person name="Chen C."/>
            <person name="Cichocki N."/>
            <person name="Clum A."/>
            <person name="Culley D."/>
            <person name="Crous P.W."/>
            <person name="Fauchery L."/>
            <person name="Girlanda M."/>
            <person name="Hayes R.D."/>
            <person name="Keri Z."/>
            <person name="LaButti K."/>
            <person name="Lipzen A."/>
            <person name="Lombard V."/>
            <person name="Magnuson J."/>
            <person name="Maillard F."/>
            <person name="Murat C."/>
            <person name="Nolan M."/>
            <person name="Ohm R.A."/>
            <person name="Pangilinan J."/>
            <person name="Pereira M.F."/>
            <person name="Perotto S."/>
            <person name="Peter M."/>
            <person name="Pfister S."/>
            <person name="Riley R."/>
            <person name="Sitrit Y."/>
            <person name="Stielow J.B."/>
            <person name="Szollosi G."/>
            <person name="Zifcakova L."/>
            <person name="Stursova M."/>
            <person name="Spatafora J.W."/>
            <person name="Tedersoo L."/>
            <person name="Vaario L.M."/>
            <person name="Yamada A."/>
            <person name="Yan M."/>
            <person name="Wang P."/>
            <person name="Xu J."/>
            <person name="Bruns T."/>
            <person name="Baldrian P."/>
            <person name="Vilgalys R."/>
            <person name="Dunand C."/>
            <person name="Henrissat B."/>
            <person name="Grigoriev I.V."/>
            <person name="Hibbett D."/>
            <person name="Nagy L.G."/>
            <person name="Martin F.M."/>
        </authorList>
    </citation>
    <scope>NUCLEOTIDE SEQUENCE</scope>
    <source>
        <strain evidence="7">UH-Tt-Lm1</strain>
    </source>
</reference>
<keyword evidence="5" id="KW-0175">Coiled coil</keyword>
<comment type="caution">
    <text evidence="7">The sequence shown here is derived from an EMBL/GenBank/DDBJ whole genome shotgun (WGS) entry which is preliminary data.</text>
</comment>
<evidence type="ECO:0000313" key="8">
    <source>
        <dbReference type="Proteomes" id="UP000736335"/>
    </source>
</evidence>
<dbReference type="InterPro" id="IPR044059">
    <property type="entry name" value="Csn1/TTC4_wheel"/>
</dbReference>
<keyword evidence="1" id="KW-0677">Repeat</keyword>
<feature type="domain" description="Cns1/TTC4 wheel" evidence="6">
    <location>
        <begin position="232"/>
        <end position="351"/>
    </location>
</feature>
<dbReference type="AlphaFoldDB" id="A0A9P6HCM5"/>
<feature type="repeat" description="TPR" evidence="4">
    <location>
        <begin position="130"/>
        <end position="163"/>
    </location>
</feature>
<dbReference type="Pfam" id="PF18972">
    <property type="entry name" value="Wheel"/>
    <property type="match status" value="1"/>
</dbReference>
<dbReference type="InterPro" id="IPR019734">
    <property type="entry name" value="TPR_rpt"/>
</dbReference>
<dbReference type="EMBL" id="WIUZ02000011">
    <property type="protein sequence ID" value="KAF9782922.1"/>
    <property type="molecule type" value="Genomic_DNA"/>
</dbReference>
<keyword evidence="2 4" id="KW-0802">TPR repeat</keyword>
<proteinExistence type="inferred from homology"/>
<reference evidence="7" key="2">
    <citation type="submission" date="2020-11" db="EMBL/GenBank/DDBJ databases">
        <authorList>
            <consortium name="DOE Joint Genome Institute"/>
            <person name="Kuo A."/>
            <person name="Miyauchi S."/>
            <person name="Kiss E."/>
            <person name="Drula E."/>
            <person name="Kohler A."/>
            <person name="Sanchez-Garcia M."/>
            <person name="Andreopoulos B."/>
            <person name="Barry K.W."/>
            <person name="Bonito G."/>
            <person name="Buee M."/>
            <person name="Carver A."/>
            <person name="Chen C."/>
            <person name="Cichocki N."/>
            <person name="Clum A."/>
            <person name="Culley D."/>
            <person name="Crous P.W."/>
            <person name="Fauchery L."/>
            <person name="Girlanda M."/>
            <person name="Hayes R."/>
            <person name="Keri Z."/>
            <person name="Labutti K."/>
            <person name="Lipzen A."/>
            <person name="Lombard V."/>
            <person name="Magnuson J."/>
            <person name="Maillard F."/>
            <person name="Morin E."/>
            <person name="Murat C."/>
            <person name="Nolan M."/>
            <person name="Ohm R."/>
            <person name="Pangilinan J."/>
            <person name="Pereira M."/>
            <person name="Perotto S."/>
            <person name="Peter M."/>
            <person name="Riley R."/>
            <person name="Sitrit Y."/>
            <person name="Stielow B."/>
            <person name="Szollosi G."/>
            <person name="Zifcakova L."/>
            <person name="Stursova M."/>
            <person name="Spatafora J.W."/>
            <person name="Tedersoo L."/>
            <person name="Vaario L.-M."/>
            <person name="Yamada A."/>
            <person name="Yan M."/>
            <person name="Wang P."/>
            <person name="Xu J."/>
            <person name="Bruns T."/>
            <person name="Baldrian P."/>
            <person name="Vilgalys R."/>
            <person name="Henrissat B."/>
            <person name="Grigoriev I.V."/>
            <person name="Hibbett D."/>
            <person name="Nagy L.G."/>
            <person name="Martin F.M."/>
        </authorList>
    </citation>
    <scope>NUCLEOTIDE SEQUENCE</scope>
    <source>
        <strain evidence="7">UH-Tt-Lm1</strain>
    </source>
</reference>
<dbReference type="GO" id="GO:0030544">
    <property type="term" value="F:Hsp70 protein binding"/>
    <property type="evidence" value="ECO:0007669"/>
    <property type="project" value="TreeGrafter"/>
</dbReference>
<evidence type="ECO:0000256" key="5">
    <source>
        <dbReference type="SAM" id="Coils"/>
    </source>
</evidence>
<dbReference type="InterPro" id="IPR011990">
    <property type="entry name" value="TPR-like_helical_dom_sf"/>
</dbReference>
<accession>A0A9P6HCM5</accession>
<protein>
    <recommendedName>
        <fullName evidence="6">Cns1/TTC4 wheel domain-containing protein</fullName>
    </recommendedName>
</protein>